<feature type="transmembrane region" description="Helical" evidence="6">
    <location>
        <begin position="328"/>
        <end position="347"/>
    </location>
</feature>
<evidence type="ECO:0000256" key="2">
    <source>
        <dbReference type="ARBA" id="ARBA00022475"/>
    </source>
</evidence>
<keyword evidence="2" id="KW-1003">Cell membrane</keyword>
<evidence type="ECO:0000259" key="7">
    <source>
        <dbReference type="Pfam" id="PF12698"/>
    </source>
</evidence>
<keyword evidence="3 6" id="KW-0812">Transmembrane</keyword>
<dbReference type="OrthoDB" id="9768837at2"/>
<feature type="transmembrane region" description="Helical" evidence="6">
    <location>
        <begin position="292"/>
        <end position="316"/>
    </location>
</feature>
<evidence type="ECO:0000256" key="6">
    <source>
        <dbReference type="SAM" id="Phobius"/>
    </source>
</evidence>
<evidence type="ECO:0000256" key="5">
    <source>
        <dbReference type="ARBA" id="ARBA00023136"/>
    </source>
</evidence>
<dbReference type="GO" id="GO:0140359">
    <property type="term" value="F:ABC-type transporter activity"/>
    <property type="evidence" value="ECO:0007669"/>
    <property type="project" value="InterPro"/>
</dbReference>
<dbReference type="InterPro" id="IPR013525">
    <property type="entry name" value="ABC2_TM"/>
</dbReference>
<reference evidence="8 9" key="1">
    <citation type="submission" date="2018-03" db="EMBL/GenBank/DDBJ databases">
        <title>Genomic Encyclopedia of Type Strains, Phase III (KMG-III): the genomes of soil and plant-associated and newly described type strains.</title>
        <authorList>
            <person name="Whitman W."/>
        </authorList>
    </citation>
    <scope>NUCLEOTIDE SEQUENCE [LARGE SCALE GENOMIC DNA]</scope>
    <source>
        <strain evidence="8 9">CGMCC 1.12700</strain>
    </source>
</reference>
<feature type="transmembrane region" description="Helical" evidence="6">
    <location>
        <begin position="354"/>
        <end position="373"/>
    </location>
</feature>
<feature type="transmembrane region" description="Helical" evidence="6">
    <location>
        <begin position="170"/>
        <end position="193"/>
    </location>
</feature>
<feature type="transmembrane region" description="Helical" evidence="6">
    <location>
        <begin position="205"/>
        <end position="228"/>
    </location>
</feature>
<dbReference type="EMBL" id="PYGD01000003">
    <property type="protein sequence ID" value="PSK92575.1"/>
    <property type="molecule type" value="Genomic_DNA"/>
</dbReference>
<dbReference type="Pfam" id="PF12698">
    <property type="entry name" value="ABC2_membrane_3"/>
    <property type="match status" value="1"/>
</dbReference>
<comment type="subcellular location">
    <subcellularLocation>
        <location evidence="1">Cell membrane</location>
        <topology evidence="1">Multi-pass membrane protein</topology>
    </subcellularLocation>
</comment>
<evidence type="ECO:0000256" key="1">
    <source>
        <dbReference type="ARBA" id="ARBA00004651"/>
    </source>
</evidence>
<dbReference type="PANTHER" id="PTHR30294">
    <property type="entry name" value="MEMBRANE COMPONENT OF ABC TRANSPORTER YHHJ-RELATED"/>
    <property type="match status" value="1"/>
</dbReference>
<dbReference type="InterPro" id="IPR051449">
    <property type="entry name" value="ABC-2_transporter_component"/>
</dbReference>
<evidence type="ECO:0000313" key="8">
    <source>
        <dbReference type="EMBL" id="PSK92575.1"/>
    </source>
</evidence>
<dbReference type="AlphaFoldDB" id="A0A2P8D5S3"/>
<keyword evidence="4 6" id="KW-1133">Transmembrane helix</keyword>
<sequence>MKTLIIIKREYLTRVRKRSFIILTLLIPVLLVGMVALVAGISLSSGDQKKIAVLDESKTFDQKLESSKKISFTFEHTPLETLKQSLAKEQYDAVLYIPPFNKNEKAKFNLFSEKQLGMEAQKDIENQLNDIVMQDRMQEAGVDKDKLRFLQDETISVQPNVEGKATSNEAAFGIGYACGLLLYMFMLFYGMSVMRSVMEEKTNRIAEIIVSSVKPYQLMLGKIIGVALVGLTQFLIWIALIVIAMTVLAGSMGAGFASNPEVMNQAAAQANTGNDVAAGISAMLHSVNWLQISLWFLFYFLGGYFLYASLFAAVGSLVNEDPQESNQLTMPITLPIILGFVIMSSAIKDPNSGLALFGSLFPLTSPIVMMARIPFGVPGWQLALSAVLLVGGFLGTTWMAGKIYRTGILMYGKKITFKEVGKWLMKK</sequence>
<keyword evidence="5 6" id="KW-0472">Membrane</keyword>
<evidence type="ECO:0000313" key="9">
    <source>
        <dbReference type="Proteomes" id="UP000240572"/>
    </source>
</evidence>
<dbReference type="Proteomes" id="UP000240572">
    <property type="component" value="Unassembled WGS sequence"/>
</dbReference>
<evidence type="ECO:0000256" key="3">
    <source>
        <dbReference type="ARBA" id="ARBA00022692"/>
    </source>
</evidence>
<feature type="transmembrane region" description="Helical" evidence="6">
    <location>
        <begin position="20"/>
        <end position="43"/>
    </location>
</feature>
<keyword evidence="9" id="KW-1185">Reference proteome</keyword>
<feature type="domain" description="ABC-2 type transporter transmembrane" evidence="7">
    <location>
        <begin position="18"/>
        <end position="400"/>
    </location>
</feature>
<dbReference type="PANTHER" id="PTHR30294:SF29">
    <property type="entry name" value="MULTIDRUG ABC TRANSPORTER PERMEASE YBHS-RELATED"/>
    <property type="match status" value="1"/>
</dbReference>
<dbReference type="SUPFAM" id="SSF53850">
    <property type="entry name" value="Periplasmic binding protein-like II"/>
    <property type="match status" value="1"/>
</dbReference>
<evidence type="ECO:0000256" key="4">
    <source>
        <dbReference type="ARBA" id="ARBA00022989"/>
    </source>
</evidence>
<organism evidence="8 9">
    <name type="scientific">Taibaiella chishuiensis</name>
    <dbReference type="NCBI Taxonomy" id="1434707"/>
    <lineage>
        <taxon>Bacteria</taxon>
        <taxon>Pseudomonadati</taxon>
        <taxon>Bacteroidota</taxon>
        <taxon>Chitinophagia</taxon>
        <taxon>Chitinophagales</taxon>
        <taxon>Chitinophagaceae</taxon>
        <taxon>Taibaiella</taxon>
    </lineage>
</organism>
<accession>A0A2P8D5S3</accession>
<dbReference type="RefSeq" id="WP_106522762.1">
    <property type="nucleotide sequence ID" value="NZ_PYGD01000003.1"/>
</dbReference>
<proteinExistence type="predicted"/>
<feature type="transmembrane region" description="Helical" evidence="6">
    <location>
        <begin position="234"/>
        <end position="257"/>
    </location>
</feature>
<comment type="caution">
    <text evidence="8">The sequence shown here is derived from an EMBL/GenBank/DDBJ whole genome shotgun (WGS) entry which is preliminary data.</text>
</comment>
<feature type="transmembrane region" description="Helical" evidence="6">
    <location>
        <begin position="379"/>
        <end position="400"/>
    </location>
</feature>
<protein>
    <submittedName>
        <fullName evidence="8">ABC-2 type transport system permease protein</fullName>
    </submittedName>
</protein>
<dbReference type="Gene3D" id="3.40.190.10">
    <property type="entry name" value="Periplasmic binding protein-like II"/>
    <property type="match status" value="1"/>
</dbReference>
<name>A0A2P8D5S3_9BACT</name>
<gene>
    <name evidence="8" type="ORF">B0I18_103152</name>
</gene>
<dbReference type="GO" id="GO:0005886">
    <property type="term" value="C:plasma membrane"/>
    <property type="evidence" value="ECO:0007669"/>
    <property type="project" value="UniProtKB-SubCell"/>
</dbReference>